<dbReference type="KEGG" id="bgp:BGL_1c13560"/>
<dbReference type="EMBL" id="CP002580">
    <property type="protein sequence ID" value="AJK45876.1"/>
    <property type="molecule type" value="Genomic_DNA"/>
</dbReference>
<dbReference type="HOGENOM" id="CLU_061380_0_0_4"/>
<gene>
    <name evidence="1" type="ORF">BGL_1c13560</name>
</gene>
<name>A0A0B6S0Z5_BURPL</name>
<sequence length="374" mass="39289">MTVASQAESGRLDRLLGYLEQDPENLALVADAAACAFDAGHLDQCGVLLARYEAARPLPPGLIHLHGLLAMAHGEFDEALQRFESLGEQHGQPGVDYNIAYAHAMRGRYEAAAALDAAVLDAIPGAPALKLRGLHALGRLDDATQLGRAYVDRPDASPACVGAFATLLFDRGDPDGARRLAERAPDTADGLVITGLFALEAGDEARAAALMQRALQTNPREARATLGLGLCLLSGQQFDAAGGTLDDAASRLATHAGAWVAAGWAYLMGGRIGAARERFERAAALDRGFGEAHGALAVADALDGRADDARRHAQVAQRLDPSGLSAAFAQSLLAEQHGDTNKANEIRSIALNRPFGPDGRTLMQVLTARGQRES</sequence>
<evidence type="ECO:0000313" key="1">
    <source>
        <dbReference type="EMBL" id="AJK45876.1"/>
    </source>
</evidence>
<organism evidence="1 2">
    <name type="scientific">Burkholderia plantarii</name>
    <dbReference type="NCBI Taxonomy" id="41899"/>
    <lineage>
        <taxon>Bacteria</taxon>
        <taxon>Pseudomonadati</taxon>
        <taxon>Pseudomonadota</taxon>
        <taxon>Betaproteobacteria</taxon>
        <taxon>Burkholderiales</taxon>
        <taxon>Burkholderiaceae</taxon>
        <taxon>Burkholderia</taxon>
    </lineage>
</organism>
<evidence type="ECO:0000313" key="2">
    <source>
        <dbReference type="Proteomes" id="UP000031838"/>
    </source>
</evidence>
<dbReference type="Pfam" id="PF14559">
    <property type="entry name" value="TPR_19"/>
    <property type="match status" value="1"/>
</dbReference>
<dbReference type="Gene3D" id="1.25.40.10">
    <property type="entry name" value="Tetratricopeptide repeat domain"/>
    <property type="match status" value="1"/>
</dbReference>
<dbReference type="AlphaFoldDB" id="A0A0B6S0Z5"/>
<reference evidence="2" key="1">
    <citation type="submission" date="2011-03" db="EMBL/GenBank/DDBJ databases">
        <authorList>
            <person name="Voget S."/>
            <person name="Streit W.R."/>
            <person name="Jaeger K.E."/>
            <person name="Daniel R."/>
        </authorList>
    </citation>
    <scope>NUCLEOTIDE SEQUENCE [LARGE SCALE GENOMIC DNA]</scope>
    <source>
        <strain evidence="2">PG1</strain>
    </source>
</reference>
<dbReference type="SUPFAM" id="SSF48452">
    <property type="entry name" value="TPR-like"/>
    <property type="match status" value="2"/>
</dbReference>
<dbReference type="Proteomes" id="UP000031838">
    <property type="component" value="Chromosome 1"/>
</dbReference>
<accession>A0A0B6S0Z5</accession>
<proteinExistence type="predicted"/>
<protein>
    <submittedName>
        <fullName evidence="1">Uncharacterized protein</fullName>
    </submittedName>
</protein>
<dbReference type="InterPro" id="IPR011990">
    <property type="entry name" value="TPR-like_helical_dom_sf"/>
</dbReference>
<reference evidence="1 2" key="2">
    <citation type="journal article" date="2016" name="Appl. Microbiol. Biotechnol.">
        <title>Mutations improving production and secretion of extracellular lipase by Burkholderia glumae PG1.</title>
        <authorList>
            <person name="Knapp A."/>
            <person name="Voget S."/>
            <person name="Gao R."/>
            <person name="Zaburannyi N."/>
            <person name="Krysciak D."/>
            <person name="Breuer M."/>
            <person name="Hauer B."/>
            <person name="Streit W.R."/>
            <person name="Muller R."/>
            <person name="Daniel R."/>
            <person name="Jaeger K.E."/>
        </authorList>
    </citation>
    <scope>NUCLEOTIDE SEQUENCE [LARGE SCALE GENOMIC DNA]</scope>
    <source>
        <strain evidence="1 2">PG1</strain>
    </source>
</reference>
<dbReference type="Pfam" id="PF13432">
    <property type="entry name" value="TPR_16"/>
    <property type="match status" value="2"/>
</dbReference>
<keyword evidence="2" id="KW-1185">Reference proteome</keyword>
<dbReference type="RefSeq" id="WP_042624523.1">
    <property type="nucleotide sequence ID" value="NZ_CP002580.1"/>
</dbReference>